<reference evidence="1" key="1">
    <citation type="submission" date="2020-09" db="EMBL/GenBank/DDBJ databases">
        <title>Genome-Enabled Discovery of Anthraquinone Biosynthesis in Senna tora.</title>
        <authorList>
            <person name="Kang S.-H."/>
            <person name="Pandey R.P."/>
            <person name="Lee C.-M."/>
            <person name="Sim J.-S."/>
            <person name="Jeong J.-T."/>
            <person name="Choi B.-S."/>
            <person name="Jung M."/>
            <person name="Ginzburg D."/>
            <person name="Zhao K."/>
            <person name="Won S.Y."/>
            <person name="Oh T.-J."/>
            <person name="Yu Y."/>
            <person name="Kim N.-H."/>
            <person name="Lee O.R."/>
            <person name="Lee T.-H."/>
            <person name="Bashyal P."/>
            <person name="Kim T.-S."/>
            <person name="Lee W.-H."/>
            <person name="Kawkins C."/>
            <person name="Kim C.-K."/>
            <person name="Kim J.S."/>
            <person name="Ahn B.O."/>
            <person name="Rhee S.Y."/>
            <person name="Sohng J.K."/>
        </authorList>
    </citation>
    <scope>NUCLEOTIDE SEQUENCE</scope>
    <source>
        <tissue evidence="1">Leaf</tissue>
    </source>
</reference>
<sequence length="147" mass="16532">MWLNHPQIKELVRSHWQSPTNGSRAMQVMSGINHTAKDNLRQDFIKDSDIPPLSNYHIAQLAKPFTIMEIETALLQMNGTKAPGPDGMPPIFFQHFWDIVGDDLTGMINGDYIDWFSPSAGLRQGDPLSPYLFVLCTNVLSSYLVKA</sequence>
<dbReference type="Proteomes" id="UP000634136">
    <property type="component" value="Unassembled WGS sequence"/>
</dbReference>
<dbReference type="AlphaFoldDB" id="A0A835C990"/>
<proteinExistence type="predicted"/>
<gene>
    <name evidence="1" type="ORF">G2W53_010118</name>
</gene>
<keyword evidence="2" id="KW-1185">Reference proteome</keyword>
<evidence type="ECO:0000313" key="2">
    <source>
        <dbReference type="Proteomes" id="UP000634136"/>
    </source>
</evidence>
<accession>A0A835C990</accession>
<comment type="caution">
    <text evidence="1">The sequence shown here is derived from an EMBL/GenBank/DDBJ whole genome shotgun (WGS) entry which is preliminary data.</text>
</comment>
<dbReference type="PANTHER" id="PTHR19446">
    <property type="entry name" value="REVERSE TRANSCRIPTASES"/>
    <property type="match status" value="1"/>
</dbReference>
<dbReference type="OrthoDB" id="998851at2759"/>
<name>A0A835C990_9FABA</name>
<protein>
    <submittedName>
        <fullName evidence="1">Transposon TX1 uncharacterized 149 kDa protein</fullName>
    </submittedName>
</protein>
<dbReference type="EMBL" id="JAAIUW010000004">
    <property type="protein sequence ID" value="KAF7835259.1"/>
    <property type="molecule type" value="Genomic_DNA"/>
</dbReference>
<evidence type="ECO:0000313" key="1">
    <source>
        <dbReference type="EMBL" id="KAF7835259.1"/>
    </source>
</evidence>
<organism evidence="1 2">
    <name type="scientific">Senna tora</name>
    <dbReference type="NCBI Taxonomy" id="362788"/>
    <lineage>
        <taxon>Eukaryota</taxon>
        <taxon>Viridiplantae</taxon>
        <taxon>Streptophyta</taxon>
        <taxon>Embryophyta</taxon>
        <taxon>Tracheophyta</taxon>
        <taxon>Spermatophyta</taxon>
        <taxon>Magnoliopsida</taxon>
        <taxon>eudicotyledons</taxon>
        <taxon>Gunneridae</taxon>
        <taxon>Pentapetalae</taxon>
        <taxon>rosids</taxon>
        <taxon>fabids</taxon>
        <taxon>Fabales</taxon>
        <taxon>Fabaceae</taxon>
        <taxon>Caesalpinioideae</taxon>
        <taxon>Cassia clade</taxon>
        <taxon>Senna</taxon>
    </lineage>
</organism>